<feature type="compositionally biased region" description="Basic and acidic residues" evidence="1">
    <location>
        <begin position="36"/>
        <end position="47"/>
    </location>
</feature>
<sequence>MVAPCPHCSSRPGESRRQSHSNNNETLACAPQSREGIAREECSRDSAARAPRYAESQSRARWRGWPSRAFLRGPVLEEAQKEKRATDSHQDTQQN</sequence>
<accession>A0A6C0EB32</accession>
<feature type="region of interest" description="Disordered" evidence="1">
    <location>
        <begin position="1"/>
        <end position="95"/>
    </location>
</feature>
<dbReference type="EMBL" id="MN739746">
    <property type="protein sequence ID" value="QHT24585.1"/>
    <property type="molecule type" value="Genomic_DNA"/>
</dbReference>
<evidence type="ECO:0000313" key="2">
    <source>
        <dbReference type="EMBL" id="QHT24585.1"/>
    </source>
</evidence>
<protein>
    <submittedName>
        <fullName evidence="2">Uncharacterized protein</fullName>
    </submittedName>
</protein>
<proteinExistence type="predicted"/>
<reference evidence="2" key="1">
    <citation type="journal article" date="2020" name="Nature">
        <title>Giant virus diversity and host interactions through global metagenomics.</title>
        <authorList>
            <person name="Schulz F."/>
            <person name="Roux S."/>
            <person name="Paez-Espino D."/>
            <person name="Jungbluth S."/>
            <person name="Walsh D.A."/>
            <person name="Denef V.J."/>
            <person name="McMahon K.D."/>
            <person name="Konstantinidis K.T."/>
            <person name="Eloe-Fadrosh E.A."/>
            <person name="Kyrpides N.C."/>
            <person name="Woyke T."/>
        </authorList>
    </citation>
    <scope>NUCLEOTIDE SEQUENCE</scope>
    <source>
        <strain evidence="2">GVMAG-M-3300023179-150</strain>
    </source>
</reference>
<dbReference type="AlphaFoldDB" id="A0A6C0EB32"/>
<organism evidence="2">
    <name type="scientific">viral metagenome</name>
    <dbReference type="NCBI Taxonomy" id="1070528"/>
    <lineage>
        <taxon>unclassified sequences</taxon>
        <taxon>metagenomes</taxon>
        <taxon>organismal metagenomes</taxon>
    </lineage>
</organism>
<name>A0A6C0EB32_9ZZZZ</name>
<feature type="compositionally biased region" description="Basic and acidic residues" evidence="1">
    <location>
        <begin position="78"/>
        <end position="95"/>
    </location>
</feature>
<evidence type="ECO:0000256" key="1">
    <source>
        <dbReference type="SAM" id="MobiDB-lite"/>
    </source>
</evidence>